<dbReference type="Proteomes" id="UP000006377">
    <property type="component" value="Chromosome"/>
</dbReference>
<evidence type="ECO:0000259" key="8">
    <source>
        <dbReference type="PROSITE" id="PS50885"/>
    </source>
</evidence>
<dbReference type="STRING" id="402881.Plav_0051"/>
<accession>A7HP41</accession>
<evidence type="ECO:0000256" key="6">
    <source>
        <dbReference type="ARBA" id="ARBA00022777"/>
    </source>
</evidence>
<proteinExistence type="predicted"/>
<evidence type="ECO:0000256" key="1">
    <source>
        <dbReference type="ARBA" id="ARBA00000085"/>
    </source>
</evidence>
<dbReference type="Gene3D" id="3.30.450.20">
    <property type="entry name" value="PAS domain"/>
    <property type="match status" value="1"/>
</dbReference>
<keyword evidence="7" id="KW-0067">ATP-binding</keyword>
<dbReference type="GO" id="GO:0007165">
    <property type="term" value="P:signal transduction"/>
    <property type="evidence" value="ECO:0007669"/>
    <property type="project" value="InterPro"/>
</dbReference>
<dbReference type="PANTHER" id="PTHR41523">
    <property type="entry name" value="TWO-COMPONENT SYSTEM SENSOR PROTEIN"/>
    <property type="match status" value="1"/>
</dbReference>
<dbReference type="PROSITE" id="PS50885">
    <property type="entry name" value="HAMP"/>
    <property type="match status" value="1"/>
</dbReference>
<keyword evidence="4" id="KW-0808">Transferase</keyword>
<name>A7HP41_PARL1</name>
<evidence type="ECO:0000256" key="2">
    <source>
        <dbReference type="ARBA" id="ARBA00012438"/>
    </source>
</evidence>
<gene>
    <name evidence="9" type="ordered locus">Plav_0051</name>
</gene>
<sequence length="585" mass="63979">MPSQVVRTNWLKRVERWRRTRPTLRTRIAVRLAIALLPLCLAAEIAQYTIAVHNQSLRDKALVARGETILASQGGVLQEMNALLDTVSILLASSPSSPASCNETFRRIVAQHRDISSLRFLAPDGSTICRGPTPILEGTEIEPAPTWIATALEAQNFTVWAWSELASSDVPAGEMALVAALPVYDADKSAKGVLALTFSFRALAVTTQVVELRDASALALLDARGTVLTQRTKGAPVGSWLPRSLVAETRPSLMSGTFVQKGLDDATRTYVISSLPGNIFGLYAEEPDDPSIAARALLYFVIAFPLLVWIAASFLAGRAAERSVIDPLNRVRKAIRRYIAGDETARVDEDPDAPEEVQAVANKFNTMVETIQARDDALRAALEHQKALVREVNHRVRNNLQVMNSLLNLQSRRAKTPEQMAIFLDIQRRLNALGIVHAALYKGDDFRAVDLGVLLKDLCQSTERHLSTEWGRPVLTMRSSSTIFALPDAALTLAFLVTELIAAATVGLSPEGHPATQIDFDLNERPEGGSTLVMKVDQPVLGGLLESRPDEGHINLFRGLIRQLRAHMDVDADHCLVTVTMPVLV</sequence>
<comment type="catalytic activity">
    <reaction evidence="1">
        <text>ATP + protein L-histidine = ADP + protein N-phospho-L-histidine.</text>
        <dbReference type="EC" id="2.7.13.3"/>
    </reaction>
</comment>
<keyword evidence="6 9" id="KW-0418">Kinase</keyword>
<dbReference type="GO" id="GO:0005524">
    <property type="term" value="F:ATP binding"/>
    <property type="evidence" value="ECO:0007669"/>
    <property type="project" value="UniProtKB-KW"/>
</dbReference>
<feature type="domain" description="HAMP" evidence="8">
    <location>
        <begin position="322"/>
        <end position="376"/>
    </location>
</feature>
<organism evidence="9 10">
    <name type="scientific">Parvibaculum lavamentivorans (strain DS-1 / DSM 13023 / NCIMB 13966)</name>
    <dbReference type="NCBI Taxonomy" id="402881"/>
    <lineage>
        <taxon>Bacteria</taxon>
        <taxon>Pseudomonadati</taxon>
        <taxon>Pseudomonadota</taxon>
        <taxon>Alphaproteobacteria</taxon>
        <taxon>Hyphomicrobiales</taxon>
        <taxon>Parvibaculaceae</taxon>
        <taxon>Parvibaculum</taxon>
    </lineage>
</organism>
<dbReference type="GO" id="GO:0016020">
    <property type="term" value="C:membrane"/>
    <property type="evidence" value="ECO:0007669"/>
    <property type="project" value="InterPro"/>
</dbReference>
<reference evidence="9 10" key="1">
    <citation type="journal article" date="2011" name="Stand. Genomic Sci.">
        <title>Complete genome sequence of Parvibaculum lavamentivorans type strain (DS-1(T)).</title>
        <authorList>
            <person name="Schleheck D."/>
            <person name="Weiss M."/>
            <person name="Pitluck S."/>
            <person name="Bruce D."/>
            <person name="Land M.L."/>
            <person name="Han S."/>
            <person name="Saunders E."/>
            <person name="Tapia R."/>
            <person name="Detter C."/>
            <person name="Brettin T."/>
            <person name="Han J."/>
            <person name="Woyke T."/>
            <person name="Goodwin L."/>
            <person name="Pennacchio L."/>
            <person name="Nolan M."/>
            <person name="Cook A.M."/>
            <person name="Kjelleberg S."/>
            <person name="Thomas T."/>
        </authorList>
    </citation>
    <scope>NUCLEOTIDE SEQUENCE [LARGE SCALE GENOMIC DNA]</scope>
    <source>
        <strain evidence="10">DS-1 / DSM 13023 / NCIMB 13966</strain>
    </source>
</reference>
<evidence type="ECO:0000256" key="5">
    <source>
        <dbReference type="ARBA" id="ARBA00022741"/>
    </source>
</evidence>
<keyword evidence="3" id="KW-0597">Phosphoprotein</keyword>
<keyword evidence="10" id="KW-1185">Reference proteome</keyword>
<evidence type="ECO:0000313" key="9">
    <source>
        <dbReference type="EMBL" id="ABS61674.1"/>
    </source>
</evidence>
<dbReference type="RefSeq" id="WP_011994965.1">
    <property type="nucleotide sequence ID" value="NC_009719.1"/>
</dbReference>
<dbReference type="AlphaFoldDB" id="A7HP41"/>
<dbReference type="EMBL" id="CP000774">
    <property type="protein sequence ID" value="ABS61674.1"/>
    <property type="molecule type" value="Genomic_DNA"/>
</dbReference>
<dbReference type="eggNOG" id="COG3920">
    <property type="taxonomic scope" value="Bacteria"/>
</dbReference>
<dbReference type="InterPro" id="IPR011495">
    <property type="entry name" value="Sig_transdc_His_kin_sub2_dim/P"/>
</dbReference>
<dbReference type="EC" id="2.7.13.3" evidence="2"/>
<evidence type="ECO:0000256" key="3">
    <source>
        <dbReference type="ARBA" id="ARBA00022553"/>
    </source>
</evidence>
<protein>
    <recommendedName>
        <fullName evidence="2">histidine kinase</fullName>
        <ecNumber evidence="2">2.7.13.3</ecNumber>
    </recommendedName>
</protein>
<dbReference type="HOGENOM" id="CLU_024378_1_0_5"/>
<dbReference type="CDD" id="cd06225">
    <property type="entry name" value="HAMP"/>
    <property type="match status" value="1"/>
</dbReference>
<dbReference type="CDD" id="cd18773">
    <property type="entry name" value="PDC1_HK_sensor"/>
    <property type="match status" value="1"/>
</dbReference>
<dbReference type="eggNOG" id="COG2770">
    <property type="taxonomic scope" value="Bacteria"/>
</dbReference>
<dbReference type="Pfam" id="PF07568">
    <property type="entry name" value="HisKA_2"/>
    <property type="match status" value="1"/>
</dbReference>
<dbReference type="InterPro" id="IPR003660">
    <property type="entry name" value="HAMP_dom"/>
</dbReference>
<dbReference type="PANTHER" id="PTHR41523:SF8">
    <property type="entry name" value="ETHYLENE RESPONSE SENSOR PROTEIN"/>
    <property type="match status" value="1"/>
</dbReference>
<dbReference type="GO" id="GO:0004673">
    <property type="term" value="F:protein histidine kinase activity"/>
    <property type="evidence" value="ECO:0007669"/>
    <property type="project" value="UniProtKB-EC"/>
</dbReference>
<dbReference type="Gene3D" id="1.10.287.130">
    <property type="match status" value="1"/>
</dbReference>
<keyword evidence="5" id="KW-0547">Nucleotide-binding</keyword>
<dbReference type="OrthoDB" id="489241at2"/>
<evidence type="ECO:0000256" key="4">
    <source>
        <dbReference type="ARBA" id="ARBA00022679"/>
    </source>
</evidence>
<dbReference type="SMART" id="SM00304">
    <property type="entry name" value="HAMP"/>
    <property type="match status" value="1"/>
</dbReference>
<evidence type="ECO:0000256" key="7">
    <source>
        <dbReference type="ARBA" id="ARBA00022840"/>
    </source>
</evidence>
<evidence type="ECO:0000313" key="10">
    <source>
        <dbReference type="Proteomes" id="UP000006377"/>
    </source>
</evidence>
<dbReference type="KEGG" id="pla:Plav_0051"/>